<keyword evidence="1" id="KW-1133">Transmembrane helix</keyword>
<evidence type="ECO:0000313" key="3">
    <source>
        <dbReference type="Proteomes" id="UP001054252"/>
    </source>
</evidence>
<gene>
    <name evidence="2" type="ORF">SLEP1_g35780</name>
</gene>
<comment type="caution">
    <text evidence="2">The sequence shown here is derived from an EMBL/GenBank/DDBJ whole genome shotgun (WGS) entry which is preliminary data.</text>
</comment>
<protein>
    <submittedName>
        <fullName evidence="2">Uncharacterized protein</fullName>
    </submittedName>
</protein>
<keyword evidence="1" id="KW-0812">Transmembrane</keyword>
<sequence>MIKKEEAIETAKKMKKLEALLEMVEHAVDEGGIISPCGSCSILVGLSMVLYKFCNHELSLAIARSRWKGVLYRVSLSHRFCVRRLVQILLLMLALPVLIIVTHIMCH</sequence>
<evidence type="ECO:0000256" key="1">
    <source>
        <dbReference type="SAM" id="Phobius"/>
    </source>
</evidence>
<name>A0AAV5KPL8_9ROSI</name>
<dbReference type="EMBL" id="BPVZ01000072">
    <property type="protein sequence ID" value="GKV26491.1"/>
    <property type="molecule type" value="Genomic_DNA"/>
</dbReference>
<keyword evidence="1" id="KW-0472">Membrane</keyword>
<proteinExistence type="predicted"/>
<reference evidence="2 3" key="1">
    <citation type="journal article" date="2021" name="Commun. Biol.">
        <title>The genome of Shorea leprosula (Dipterocarpaceae) highlights the ecological relevance of drought in aseasonal tropical rainforests.</title>
        <authorList>
            <person name="Ng K.K.S."/>
            <person name="Kobayashi M.J."/>
            <person name="Fawcett J.A."/>
            <person name="Hatakeyama M."/>
            <person name="Paape T."/>
            <person name="Ng C.H."/>
            <person name="Ang C.C."/>
            <person name="Tnah L.H."/>
            <person name="Lee C.T."/>
            <person name="Nishiyama T."/>
            <person name="Sese J."/>
            <person name="O'Brien M.J."/>
            <person name="Copetti D."/>
            <person name="Mohd Noor M.I."/>
            <person name="Ong R.C."/>
            <person name="Putra M."/>
            <person name="Sireger I.Z."/>
            <person name="Indrioko S."/>
            <person name="Kosugi Y."/>
            <person name="Izuno A."/>
            <person name="Isagi Y."/>
            <person name="Lee S.L."/>
            <person name="Shimizu K.K."/>
        </authorList>
    </citation>
    <scope>NUCLEOTIDE SEQUENCE [LARGE SCALE GENOMIC DNA]</scope>
    <source>
        <strain evidence="2">214</strain>
    </source>
</reference>
<organism evidence="2 3">
    <name type="scientific">Rubroshorea leprosula</name>
    <dbReference type="NCBI Taxonomy" id="152421"/>
    <lineage>
        <taxon>Eukaryota</taxon>
        <taxon>Viridiplantae</taxon>
        <taxon>Streptophyta</taxon>
        <taxon>Embryophyta</taxon>
        <taxon>Tracheophyta</taxon>
        <taxon>Spermatophyta</taxon>
        <taxon>Magnoliopsida</taxon>
        <taxon>eudicotyledons</taxon>
        <taxon>Gunneridae</taxon>
        <taxon>Pentapetalae</taxon>
        <taxon>rosids</taxon>
        <taxon>malvids</taxon>
        <taxon>Malvales</taxon>
        <taxon>Dipterocarpaceae</taxon>
        <taxon>Rubroshorea</taxon>
    </lineage>
</organism>
<feature type="transmembrane region" description="Helical" evidence="1">
    <location>
        <begin position="85"/>
        <end position="105"/>
    </location>
</feature>
<evidence type="ECO:0000313" key="2">
    <source>
        <dbReference type="EMBL" id="GKV26491.1"/>
    </source>
</evidence>
<dbReference type="Proteomes" id="UP001054252">
    <property type="component" value="Unassembled WGS sequence"/>
</dbReference>
<accession>A0AAV5KPL8</accession>
<keyword evidence="3" id="KW-1185">Reference proteome</keyword>
<dbReference type="AlphaFoldDB" id="A0AAV5KPL8"/>